<comment type="caution">
    <text evidence="10">The sequence shown here is derived from an EMBL/GenBank/DDBJ whole genome shotgun (WGS) entry which is preliminary data.</text>
</comment>
<sequence>MLQASSLGTVPMRLPLLAFLASLTLTAAPAARADLLIAVDKDSQRMSVVVDGTQRYDWPVSTGVASHDTPNGSHRPFRMEKSHFSREWDNAPMPHAVFFTQVGHAIHGTTQTRRLGRAASHGCVRLSQRNAATLFSLVKQQKMANTRVIIEGSLRDAPVAEVQRPIRTRSVRRSDDEGVVAVRARGRTWEDEAYGSPPRRRYRDVFDEGYGVGYGDLY</sequence>
<dbReference type="SUPFAM" id="SSF141523">
    <property type="entry name" value="L,D-transpeptidase catalytic domain-like"/>
    <property type="match status" value="1"/>
</dbReference>
<keyword evidence="5 7" id="KW-0573">Peptidoglycan synthesis</keyword>
<dbReference type="InterPro" id="IPR050979">
    <property type="entry name" value="LD-transpeptidase"/>
</dbReference>
<dbReference type="InterPro" id="IPR038063">
    <property type="entry name" value="Transpep_catalytic_dom"/>
</dbReference>
<evidence type="ECO:0000256" key="4">
    <source>
        <dbReference type="ARBA" id="ARBA00022960"/>
    </source>
</evidence>
<evidence type="ECO:0000256" key="3">
    <source>
        <dbReference type="ARBA" id="ARBA00022679"/>
    </source>
</evidence>
<dbReference type="EMBL" id="BPRC01000001">
    <property type="protein sequence ID" value="GJE63423.1"/>
    <property type="molecule type" value="Genomic_DNA"/>
</dbReference>
<proteinExistence type="inferred from homology"/>
<comment type="similarity">
    <text evidence="2">Belongs to the YkuD family.</text>
</comment>
<dbReference type="Gene3D" id="2.40.440.10">
    <property type="entry name" value="L,D-transpeptidase catalytic domain-like"/>
    <property type="match status" value="1"/>
</dbReference>
<feature type="active site" description="Proton donor/acceptor" evidence="7">
    <location>
        <position position="107"/>
    </location>
</feature>
<dbReference type="InterPro" id="IPR005490">
    <property type="entry name" value="LD_TPept_cat_dom"/>
</dbReference>
<protein>
    <recommendedName>
        <fullName evidence="9">L,D-TPase catalytic domain-containing protein</fullName>
    </recommendedName>
</protein>
<dbReference type="PANTHER" id="PTHR30582">
    <property type="entry name" value="L,D-TRANSPEPTIDASE"/>
    <property type="match status" value="1"/>
</dbReference>
<feature type="signal peptide" evidence="8">
    <location>
        <begin position="1"/>
        <end position="27"/>
    </location>
</feature>
<dbReference type="PROSITE" id="PS52029">
    <property type="entry name" value="LD_TPASE"/>
    <property type="match status" value="1"/>
</dbReference>
<comment type="pathway">
    <text evidence="1 7">Cell wall biogenesis; peptidoglycan biosynthesis.</text>
</comment>
<evidence type="ECO:0000256" key="2">
    <source>
        <dbReference type="ARBA" id="ARBA00005992"/>
    </source>
</evidence>
<evidence type="ECO:0000313" key="11">
    <source>
        <dbReference type="Proteomes" id="UP001055039"/>
    </source>
</evidence>
<evidence type="ECO:0000313" key="10">
    <source>
        <dbReference type="EMBL" id="GJE63423.1"/>
    </source>
</evidence>
<organism evidence="10 11">
    <name type="scientific">Methylorubrum aminovorans</name>
    <dbReference type="NCBI Taxonomy" id="269069"/>
    <lineage>
        <taxon>Bacteria</taxon>
        <taxon>Pseudomonadati</taxon>
        <taxon>Pseudomonadota</taxon>
        <taxon>Alphaproteobacteria</taxon>
        <taxon>Hyphomicrobiales</taxon>
        <taxon>Methylobacteriaceae</taxon>
        <taxon>Methylorubrum</taxon>
    </lineage>
</organism>
<accession>A0ABQ4U8T6</accession>
<keyword evidence="6 7" id="KW-0961">Cell wall biogenesis/degradation</keyword>
<dbReference type="CDD" id="cd16913">
    <property type="entry name" value="YkuD_like"/>
    <property type="match status" value="1"/>
</dbReference>
<feature type="chain" id="PRO_5045630387" description="L,D-TPase catalytic domain-containing protein" evidence="8">
    <location>
        <begin position="28"/>
        <end position="218"/>
    </location>
</feature>
<feature type="active site" description="Nucleophile" evidence="7">
    <location>
        <position position="123"/>
    </location>
</feature>
<dbReference type="Proteomes" id="UP001055039">
    <property type="component" value="Unassembled WGS sequence"/>
</dbReference>
<name>A0ABQ4U8T6_9HYPH</name>
<reference evidence="10" key="2">
    <citation type="submission" date="2021-08" db="EMBL/GenBank/DDBJ databases">
        <authorList>
            <person name="Tani A."/>
            <person name="Ola A."/>
            <person name="Ogura Y."/>
            <person name="Katsura K."/>
            <person name="Hayashi T."/>
        </authorList>
    </citation>
    <scope>NUCLEOTIDE SEQUENCE</scope>
    <source>
        <strain evidence="10">NBRC 15686</strain>
    </source>
</reference>
<feature type="domain" description="L,D-TPase catalytic" evidence="9">
    <location>
        <begin position="35"/>
        <end position="151"/>
    </location>
</feature>
<evidence type="ECO:0000256" key="6">
    <source>
        <dbReference type="ARBA" id="ARBA00023316"/>
    </source>
</evidence>
<keyword evidence="8" id="KW-0732">Signal</keyword>
<evidence type="ECO:0000256" key="1">
    <source>
        <dbReference type="ARBA" id="ARBA00004752"/>
    </source>
</evidence>
<evidence type="ECO:0000256" key="7">
    <source>
        <dbReference type="PROSITE-ProRule" id="PRU01373"/>
    </source>
</evidence>
<dbReference type="Pfam" id="PF03734">
    <property type="entry name" value="YkuD"/>
    <property type="match status" value="1"/>
</dbReference>
<evidence type="ECO:0000256" key="8">
    <source>
        <dbReference type="SAM" id="SignalP"/>
    </source>
</evidence>
<gene>
    <name evidence="10" type="ORF">LNAOJCKE_0620</name>
</gene>
<keyword evidence="11" id="KW-1185">Reference proteome</keyword>
<keyword evidence="3" id="KW-0808">Transferase</keyword>
<keyword evidence="4 7" id="KW-0133">Cell shape</keyword>
<evidence type="ECO:0000256" key="5">
    <source>
        <dbReference type="ARBA" id="ARBA00022984"/>
    </source>
</evidence>
<dbReference type="PANTHER" id="PTHR30582:SF2">
    <property type="entry name" value="L,D-TRANSPEPTIDASE YCIB-RELATED"/>
    <property type="match status" value="1"/>
</dbReference>
<evidence type="ECO:0000259" key="9">
    <source>
        <dbReference type="PROSITE" id="PS52029"/>
    </source>
</evidence>
<reference evidence="10" key="1">
    <citation type="journal article" date="2021" name="Front. Microbiol.">
        <title>Comprehensive Comparative Genomics and Phenotyping of Methylobacterium Species.</title>
        <authorList>
            <person name="Alessa O."/>
            <person name="Ogura Y."/>
            <person name="Fujitani Y."/>
            <person name="Takami H."/>
            <person name="Hayashi T."/>
            <person name="Sahin N."/>
            <person name="Tani A."/>
        </authorList>
    </citation>
    <scope>NUCLEOTIDE SEQUENCE</scope>
    <source>
        <strain evidence="10">NBRC 15686</strain>
    </source>
</reference>